<reference evidence="3" key="1">
    <citation type="submission" date="2020-12" db="EMBL/GenBank/DDBJ databases">
        <title>Hymenobacter sp.</title>
        <authorList>
            <person name="Kim M.K."/>
        </authorList>
    </citation>
    <scope>NUCLEOTIDE SEQUENCE [LARGE SCALE GENOMIC DNA]</scope>
    <source>
        <strain evidence="3">BT553</strain>
    </source>
</reference>
<evidence type="ECO:0000256" key="1">
    <source>
        <dbReference type="SAM" id="Phobius"/>
    </source>
</evidence>
<comment type="caution">
    <text evidence="2">The sequence shown here is derived from an EMBL/GenBank/DDBJ whole genome shotgun (WGS) entry which is preliminary data.</text>
</comment>
<dbReference type="EMBL" id="JAELXS010000006">
    <property type="protein sequence ID" value="MBJ6122519.1"/>
    <property type="molecule type" value="Genomic_DNA"/>
</dbReference>
<protein>
    <submittedName>
        <fullName evidence="2">Uncharacterized protein</fullName>
    </submittedName>
</protein>
<organism evidence="2 3">
    <name type="scientific">Sphingomonas mollis</name>
    <dbReference type="NCBI Taxonomy" id="2795726"/>
    <lineage>
        <taxon>Bacteria</taxon>
        <taxon>Pseudomonadati</taxon>
        <taxon>Pseudomonadota</taxon>
        <taxon>Alphaproteobacteria</taxon>
        <taxon>Sphingomonadales</taxon>
        <taxon>Sphingomonadaceae</taxon>
        <taxon>Sphingomonas</taxon>
    </lineage>
</organism>
<feature type="transmembrane region" description="Helical" evidence="1">
    <location>
        <begin position="55"/>
        <end position="81"/>
    </location>
</feature>
<evidence type="ECO:0000313" key="2">
    <source>
        <dbReference type="EMBL" id="MBJ6122519.1"/>
    </source>
</evidence>
<gene>
    <name evidence="2" type="ORF">JAO74_12030</name>
</gene>
<sequence length="116" mass="12529">MPVQTVPFVPIFVLGVFFLIVPGWIVALFINSDPIGAAVCLATAVAAMIRPTASWILFAVLCSLRTVPFIVAALTAVAMRIGLAQHGWPYLVMYLVIGGVAHLRIRSLRRSGQIDI</sequence>
<evidence type="ECO:0000313" key="3">
    <source>
        <dbReference type="Proteomes" id="UP000640426"/>
    </source>
</evidence>
<name>A0ABS0XR51_9SPHN</name>
<keyword evidence="1" id="KW-0472">Membrane</keyword>
<feature type="transmembrane region" description="Helical" evidence="1">
    <location>
        <begin position="87"/>
        <end position="105"/>
    </location>
</feature>
<dbReference type="Proteomes" id="UP000640426">
    <property type="component" value="Unassembled WGS sequence"/>
</dbReference>
<dbReference type="RefSeq" id="WP_199038221.1">
    <property type="nucleotide sequence ID" value="NZ_JAELXS010000006.1"/>
</dbReference>
<accession>A0ABS0XR51</accession>
<keyword evidence="3" id="KW-1185">Reference proteome</keyword>
<keyword evidence="1" id="KW-0812">Transmembrane</keyword>
<feature type="transmembrane region" description="Helical" evidence="1">
    <location>
        <begin position="6"/>
        <end position="30"/>
    </location>
</feature>
<proteinExistence type="predicted"/>
<keyword evidence="1" id="KW-1133">Transmembrane helix</keyword>